<organism evidence="6 7">
    <name type="scientific">Cohnella ginsengisoli</name>
    <dbReference type="NCBI Taxonomy" id="425004"/>
    <lineage>
        <taxon>Bacteria</taxon>
        <taxon>Bacillati</taxon>
        <taxon>Bacillota</taxon>
        <taxon>Bacilli</taxon>
        <taxon>Bacillales</taxon>
        <taxon>Paenibacillaceae</taxon>
        <taxon>Cohnella</taxon>
    </lineage>
</organism>
<dbReference type="PROSITE" id="PS00059">
    <property type="entry name" value="ADH_ZINC"/>
    <property type="match status" value="1"/>
</dbReference>
<comment type="cofactor">
    <cofactor evidence="4">
        <name>Zn(2+)</name>
        <dbReference type="ChEBI" id="CHEBI:29105"/>
    </cofactor>
</comment>
<proteinExistence type="inferred from homology"/>
<dbReference type="PANTHER" id="PTHR43401:SF2">
    <property type="entry name" value="L-THREONINE 3-DEHYDROGENASE"/>
    <property type="match status" value="1"/>
</dbReference>
<evidence type="ECO:0000256" key="2">
    <source>
        <dbReference type="ARBA" id="ARBA00022833"/>
    </source>
</evidence>
<evidence type="ECO:0000256" key="3">
    <source>
        <dbReference type="ARBA" id="ARBA00023002"/>
    </source>
</evidence>
<accession>A0A9X4KGM2</accession>
<dbReference type="Proteomes" id="UP001153387">
    <property type="component" value="Unassembled WGS sequence"/>
</dbReference>
<dbReference type="InterPro" id="IPR036291">
    <property type="entry name" value="NAD(P)-bd_dom_sf"/>
</dbReference>
<evidence type="ECO:0000313" key="6">
    <source>
        <dbReference type="EMBL" id="MDG0791817.1"/>
    </source>
</evidence>
<dbReference type="Gene3D" id="3.90.180.10">
    <property type="entry name" value="Medium-chain alcohol dehydrogenases, catalytic domain"/>
    <property type="match status" value="1"/>
</dbReference>
<dbReference type="InterPro" id="IPR013149">
    <property type="entry name" value="ADH-like_C"/>
</dbReference>
<name>A0A9X4KGM2_9BACL</name>
<dbReference type="InterPro" id="IPR002328">
    <property type="entry name" value="ADH_Zn_CS"/>
</dbReference>
<dbReference type="EMBL" id="JAPDHZ010000003">
    <property type="protein sequence ID" value="MDG0791817.1"/>
    <property type="molecule type" value="Genomic_DNA"/>
</dbReference>
<dbReference type="InterPro" id="IPR011032">
    <property type="entry name" value="GroES-like_sf"/>
</dbReference>
<evidence type="ECO:0000259" key="5">
    <source>
        <dbReference type="SMART" id="SM00829"/>
    </source>
</evidence>
<dbReference type="InterPro" id="IPR020843">
    <property type="entry name" value="ER"/>
</dbReference>
<protein>
    <submittedName>
        <fullName evidence="6">Alcohol dehydrogenase catalytic domain-containing protein</fullName>
    </submittedName>
</protein>
<dbReference type="SMART" id="SM00829">
    <property type="entry name" value="PKS_ER"/>
    <property type="match status" value="1"/>
</dbReference>
<evidence type="ECO:0000313" key="7">
    <source>
        <dbReference type="Proteomes" id="UP001153387"/>
    </source>
</evidence>
<dbReference type="InterPro" id="IPR050129">
    <property type="entry name" value="Zn_alcohol_dh"/>
</dbReference>
<reference evidence="6 7" key="1">
    <citation type="submission" date="2022-10" db="EMBL/GenBank/DDBJ databases">
        <title>Comparative genomic analysis of Cohnella hashimotonis sp. nov., isolated from the International Space Station.</title>
        <authorList>
            <person name="Simpson A."/>
            <person name="Venkateswaran K."/>
        </authorList>
    </citation>
    <scope>NUCLEOTIDE SEQUENCE [LARGE SCALE GENOMIC DNA]</scope>
    <source>
        <strain evidence="6 7">DSM 18997</strain>
    </source>
</reference>
<comment type="caution">
    <text evidence="6">The sequence shown here is derived from an EMBL/GenBank/DDBJ whole genome shotgun (WGS) entry which is preliminary data.</text>
</comment>
<dbReference type="Pfam" id="PF00107">
    <property type="entry name" value="ADH_zinc_N"/>
    <property type="match status" value="1"/>
</dbReference>
<dbReference type="Gene3D" id="3.40.50.720">
    <property type="entry name" value="NAD(P)-binding Rossmann-like Domain"/>
    <property type="match status" value="1"/>
</dbReference>
<evidence type="ECO:0000256" key="1">
    <source>
        <dbReference type="ARBA" id="ARBA00022723"/>
    </source>
</evidence>
<feature type="domain" description="Enoyl reductase (ER)" evidence="5">
    <location>
        <begin position="8"/>
        <end position="335"/>
    </location>
</feature>
<keyword evidence="7" id="KW-1185">Reference proteome</keyword>
<keyword evidence="2 4" id="KW-0862">Zinc</keyword>
<gene>
    <name evidence="6" type="ORF">OMP38_13815</name>
</gene>
<keyword evidence="3" id="KW-0560">Oxidoreductase</keyword>
<evidence type="ECO:0000256" key="4">
    <source>
        <dbReference type="RuleBase" id="RU361277"/>
    </source>
</evidence>
<dbReference type="SUPFAM" id="SSF50129">
    <property type="entry name" value="GroES-like"/>
    <property type="match status" value="1"/>
</dbReference>
<dbReference type="SUPFAM" id="SSF51735">
    <property type="entry name" value="NAD(P)-binding Rossmann-fold domains"/>
    <property type="match status" value="1"/>
</dbReference>
<dbReference type="AlphaFoldDB" id="A0A9X4KGM2"/>
<dbReference type="PANTHER" id="PTHR43401">
    <property type="entry name" value="L-THREONINE 3-DEHYDROGENASE"/>
    <property type="match status" value="1"/>
</dbReference>
<dbReference type="Pfam" id="PF08240">
    <property type="entry name" value="ADH_N"/>
    <property type="match status" value="1"/>
</dbReference>
<dbReference type="InterPro" id="IPR013154">
    <property type="entry name" value="ADH-like_N"/>
</dbReference>
<comment type="similarity">
    <text evidence="4">Belongs to the zinc-containing alcohol dehydrogenase family.</text>
</comment>
<keyword evidence="1 4" id="KW-0479">Metal-binding</keyword>
<dbReference type="GO" id="GO:0008270">
    <property type="term" value="F:zinc ion binding"/>
    <property type="evidence" value="ECO:0007669"/>
    <property type="project" value="InterPro"/>
</dbReference>
<sequence>MRAVYYHGSKTLVAGEAASVPPGPGEVRIRVAYAGICGTDLHIYHGHMDARVTTPHIMGHEMSGVIEDVGAEVNGLQPGDRVTVMPLHPCGDCPACRAGYGHICHRLKFLGIETPGAYQTLWTVPAFAVLPIPESLSLELAALLEPLAVACHDVRIGAVQKGELAVVIGGGPIGALIAFAARENGARVLVSEINPYRLALLGRLGFETVDPSREDVAARVNALTGGAGADVVFEVTSSAAGAELMTKLPRTRGRIVVVGIFSKPPAVDLHRFFFRELQLFGARVYEREDFVRAIGLATSGRLPLASLITDILPLERLADGFKKMESGGDAMKILLRCAE</sequence>
<dbReference type="GO" id="GO:0016491">
    <property type="term" value="F:oxidoreductase activity"/>
    <property type="evidence" value="ECO:0007669"/>
    <property type="project" value="UniProtKB-KW"/>
</dbReference>
<dbReference type="RefSeq" id="WP_277565664.1">
    <property type="nucleotide sequence ID" value="NZ_JAPDHZ010000003.1"/>
</dbReference>